<reference evidence="3" key="1">
    <citation type="submission" date="2019-11" db="EMBL/GenBank/DDBJ databases">
        <title>Microbial mats filling the niche in hypersaline microbial mats.</title>
        <authorList>
            <person name="Wong H.L."/>
            <person name="Macleod F.I."/>
            <person name="White R.A. III"/>
            <person name="Burns B.P."/>
        </authorList>
    </citation>
    <scope>NUCLEOTIDE SEQUENCE</scope>
    <source>
        <strain evidence="3">Rbin_158</strain>
    </source>
</reference>
<keyword evidence="1" id="KW-1133">Transmembrane helix</keyword>
<feature type="domain" description="SHOCT" evidence="2">
    <location>
        <begin position="72"/>
        <end position="98"/>
    </location>
</feature>
<evidence type="ECO:0000259" key="2">
    <source>
        <dbReference type="Pfam" id="PF09851"/>
    </source>
</evidence>
<dbReference type="AlphaFoldDB" id="A0A9D5Q5N6"/>
<proteinExistence type="predicted"/>
<name>A0A9D5Q5N6_9BACT</name>
<dbReference type="EMBL" id="WJJP01000177">
    <property type="protein sequence ID" value="MBD3324061.1"/>
    <property type="molecule type" value="Genomic_DNA"/>
</dbReference>
<evidence type="ECO:0000313" key="3">
    <source>
        <dbReference type="EMBL" id="MBD3324061.1"/>
    </source>
</evidence>
<keyword evidence="1" id="KW-0472">Membrane</keyword>
<comment type="caution">
    <text evidence="3">The sequence shown here is derived from an EMBL/GenBank/DDBJ whole genome shotgun (WGS) entry which is preliminary data.</text>
</comment>
<keyword evidence="1" id="KW-0812">Transmembrane</keyword>
<evidence type="ECO:0000256" key="1">
    <source>
        <dbReference type="SAM" id="Phobius"/>
    </source>
</evidence>
<organism evidence="3 4">
    <name type="scientific">candidate division KSB3 bacterium</name>
    <dbReference type="NCBI Taxonomy" id="2044937"/>
    <lineage>
        <taxon>Bacteria</taxon>
        <taxon>candidate division KSB3</taxon>
    </lineage>
</organism>
<dbReference type="Proteomes" id="UP000649604">
    <property type="component" value="Unassembled WGS sequence"/>
</dbReference>
<accession>A0A9D5Q5N6</accession>
<feature type="transmembrane region" description="Helical" evidence="1">
    <location>
        <begin position="35"/>
        <end position="58"/>
    </location>
</feature>
<gene>
    <name evidence="3" type="ORF">GF339_05715</name>
</gene>
<dbReference type="Pfam" id="PF09851">
    <property type="entry name" value="SHOCT"/>
    <property type="match status" value="1"/>
</dbReference>
<evidence type="ECO:0000313" key="4">
    <source>
        <dbReference type="Proteomes" id="UP000649604"/>
    </source>
</evidence>
<sequence>MIVVLLVVALGGITACVRGGPGDQGWHMMDWHYMMGGGGLIMWILLIIVIAVVVYLFVQRGGSNSLNPRRETPLDVLKDRYARGEISKEEYENMKRDLE</sequence>
<protein>
    <submittedName>
        <fullName evidence="3">SHOCT domain-containing protein</fullName>
    </submittedName>
</protein>
<dbReference type="InterPro" id="IPR018649">
    <property type="entry name" value="SHOCT"/>
</dbReference>